<dbReference type="SUPFAM" id="SSF54427">
    <property type="entry name" value="NTF2-like"/>
    <property type="match status" value="1"/>
</dbReference>
<feature type="domain" description="DUF4440" evidence="1">
    <location>
        <begin position="12"/>
        <end position="104"/>
    </location>
</feature>
<evidence type="ECO:0000313" key="2">
    <source>
        <dbReference type="EMBL" id="QPZ38868.1"/>
    </source>
</evidence>
<dbReference type="InterPro" id="IPR027843">
    <property type="entry name" value="DUF4440"/>
</dbReference>
<gene>
    <name evidence="2" type="ORF">HCR76_01810</name>
</gene>
<dbReference type="Gene3D" id="3.10.450.50">
    <property type="match status" value="1"/>
</dbReference>
<protein>
    <submittedName>
        <fullName evidence="2">DUF4440 domain-containing protein</fullName>
    </submittedName>
</protein>
<accession>A0ABX6YJB7</accession>
<dbReference type="RefSeq" id="WP_166985305.1">
    <property type="nucleotide sequence ID" value="NZ_CP061169.1"/>
</dbReference>
<proteinExistence type="predicted"/>
<evidence type="ECO:0000259" key="1">
    <source>
        <dbReference type="Pfam" id="PF14534"/>
    </source>
</evidence>
<evidence type="ECO:0000313" key="3">
    <source>
        <dbReference type="Proteomes" id="UP000662814"/>
    </source>
</evidence>
<dbReference type="InterPro" id="IPR032710">
    <property type="entry name" value="NTF2-like_dom_sf"/>
</dbReference>
<dbReference type="Proteomes" id="UP000662814">
    <property type="component" value="Chromosome"/>
</dbReference>
<dbReference type="EMBL" id="CP061169">
    <property type="protein sequence ID" value="QPZ38868.1"/>
    <property type="molecule type" value="Genomic_DNA"/>
</dbReference>
<keyword evidence="3" id="KW-1185">Reference proteome</keyword>
<name>A0ABX6YJB7_9MICO</name>
<dbReference type="Pfam" id="PF14534">
    <property type="entry name" value="DUF4440"/>
    <property type="match status" value="1"/>
</dbReference>
<reference evidence="2 3" key="1">
    <citation type="submission" date="2020-12" db="EMBL/GenBank/DDBJ databases">
        <title>Microbacterium sp. HY060.</title>
        <authorList>
            <person name="Zhou J."/>
        </authorList>
    </citation>
    <scope>NUCLEOTIDE SEQUENCE [LARGE SCALE GENOMIC DNA]</scope>
    <source>
        <strain evidence="2 3">HY60</strain>
    </source>
</reference>
<sequence>MTNREAEDDVQVRAAEIALLSPETRRDSARVRELLHEDFTEIGRSGRRWTRDEILDLLVNEDRSAAPQTDEWVFTELAAGVVLVTYRIVEGAEESRHSSIWETTSGVPRMRFHQGTRSD</sequence>
<organism evidence="2 3">
    <name type="scientific">Paramicrobacterium chengjingii</name>
    <dbReference type="NCBI Taxonomy" id="2769067"/>
    <lineage>
        <taxon>Bacteria</taxon>
        <taxon>Bacillati</taxon>
        <taxon>Actinomycetota</taxon>
        <taxon>Actinomycetes</taxon>
        <taxon>Micrococcales</taxon>
        <taxon>Microbacteriaceae</taxon>
        <taxon>Paramicrobacterium</taxon>
    </lineage>
</organism>